<accession>A0A2N1MGP9</accession>
<dbReference type="Pfam" id="PF09994">
    <property type="entry name" value="T6SS_Tle1-like_cat"/>
    <property type="match status" value="1"/>
</dbReference>
<gene>
    <name evidence="2" type="ORF">RhiirC2_792769</name>
</gene>
<protein>
    <recommendedName>
        <fullName evidence="1">T6SS Phospholipase effector Tle1-like catalytic domain-containing protein</fullName>
    </recommendedName>
</protein>
<dbReference type="EMBL" id="LLXL01002450">
    <property type="protein sequence ID" value="PKK60820.1"/>
    <property type="molecule type" value="Genomic_DNA"/>
</dbReference>
<comment type="caution">
    <text evidence="2">The sequence shown here is derived from an EMBL/GenBank/DDBJ whole genome shotgun (WGS) entry which is preliminary data.</text>
</comment>
<evidence type="ECO:0000313" key="2">
    <source>
        <dbReference type="EMBL" id="PKK60820.1"/>
    </source>
</evidence>
<evidence type="ECO:0000259" key="1">
    <source>
        <dbReference type="Pfam" id="PF09994"/>
    </source>
</evidence>
<dbReference type="Proteomes" id="UP000233469">
    <property type="component" value="Unassembled WGS sequence"/>
</dbReference>
<evidence type="ECO:0000313" key="3">
    <source>
        <dbReference type="Proteomes" id="UP000233469"/>
    </source>
</evidence>
<reference evidence="2 3" key="2">
    <citation type="submission" date="2017-10" db="EMBL/GenBank/DDBJ databases">
        <title>Extensive intraspecific genome diversity in a model arbuscular mycorrhizal fungus.</title>
        <authorList>
            <person name="Chen E.C.H."/>
            <person name="Morin E."/>
            <person name="Baudet D."/>
            <person name="Noel J."/>
            <person name="Ndikumana S."/>
            <person name="Charron P."/>
            <person name="St-Onge C."/>
            <person name="Giorgi J."/>
            <person name="Grigoriev I.V."/>
            <person name="Roux C."/>
            <person name="Martin F.M."/>
            <person name="Corradi N."/>
        </authorList>
    </citation>
    <scope>NUCLEOTIDE SEQUENCE [LARGE SCALE GENOMIC DNA]</scope>
    <source>
        <strain evidence="2 3">C2</strain>
    </source>
</reference>
<organism evidence="2 3">
    <name type="scientific">Rhizophagus irregularis</name>
    <dbReference type="NCBI Taxonomy" id="588596"/>
    <lineage>
        <taxon>Eukaryota</taxon>
        <taxon>Fungi</taxon>
        <taxon>Fungi incertae sedis</taxon>
        <taxon>Mucoromycota</taxon>
        <taxon>Glomeromycotina</taxon>
        <taxon>Glomeromycetes</taxon>
        <taxon>Glomerales</taxon>
        <taxon>Glomeraceae</taxon>
        <taxon>Rhizophagus</taxon>
    </lineage>
</organism>
<dbReference type="InterPro" id="IPR018712">
    <property type="entry name" value="Tle1-like_cat"/>
</dbReference>
<feature type="domain" description="T6SS Phospholipase effector Tle1-like catalytic" evidence="1">
    <location>
        <begin position="3"/>
        <end position="47"/>
    </location>
</feature>
<proteinExistence type="predicted"/>
<dbReference type="AlphaFoldDB" id="A0A2N1MGP9"/>
<name>A0A2N1MGP9_9GLOM</name>
<sequence length="51" mass="5805">MGKNIVVLYDGTWNNPSSQTNVYTLYKELLEEDYKQRVLYSAPTGSSQVGF</sequence>
<reference evidence="2 3" key="1">
    <citation type="submission" date="2016-04" db="EMBL/GenBank/DDBJ databases">
        <title>Genome analyses suggest a sexual origin of heterokaryosis in a supposedly ancient asexual fungus.</title>
        <authorList>
            <person name="Ropars J."/>
            <person name="Sedzielewska K."/>
            <person name="Noel J."/>
            <person name="Charron P."/>
            <person name="Farinelli L."/>
            <person name="Marton T."/>
            <person name="Kruger M."/>
            <person name="Pelin A."/>
            <person name="Brachmann A."/>
            <person name="Corradi N."/>
        </authorList>
    </citation>
    <scope>NUCLEOTIDE SEQUENCE [LARGE SCALE GENOMIC DNA]</scope>
    <source>
        <strain evidence="2 3">C2</strain>
    </source>
</reference>